<dbReference type="Gene3D" id="3.30.360.10">
    <property type="entry name" value="Dihydrodipicolinate Reductase, domain 2"/>
    <property type="match status" value="1"/>
</dbReference>
<dbReference type="RefSeq" id="WP_142589690.1">
    <property type="nucleotide sequence ID" value="NZ_CABFWE030000013.1"/>
</dbReference>
<protein>
    <submittedName>
        <fullName evidence="3">Gfo/Idh/MocA family oxidoreductase</fullName>
    </submittedName>
</protein>
<gene>
    <name evidence="3" type="ORF">RHAB21_04603</name>
</gene>
<accession>A0ABM8PXS6</accession>
<dbReference type="SUPFAM" id="SSF55347">
    <property type="entry name" value="Glyceraldehyde-3-phosphate dehydrogenase-like, C-terminal domain"/>
    <property type="match status" value="1"/>
</dbReference>
<dbReference type="PANTHER" id="PTHR43377">
    <property type="entry name" value="BILIVERDIN REDUCTASE A"/>
    <property type="match status" value="1"/>
</dbReference>
<evidence type="ECO:0000313" key="3">
    <source>
        <dbReference type="EMBL" id="CAD7054127.1"/>
    </source>
</evidence>
<dbReference type="InterPro" id="IPR036291">
    <property type="entry name" value="NAD(P)-bd_dom_sf"/>
</dbReference>
<dbReference type="Pfam" id="PF22725">
    <property type="entry name" value="GFO_IDH_MocA_C3"/>
    <property type="match status" value="1"/>
</dbReference>
<evidence type="ECO:0000313" key="4">
    <source>
        <dbReference type="Proteomes" id="UP000601041"/>
    </source>
</evidence>
<dbReference type="Proteomes" id="UP000601041">
    <property type="component" value="Unassembled WGS sequence"/>
</dbReference>
<evidence type="ECO:0000259" key="2">
    <source>
        <dbReference type="Pfam" id="PF22725"/>
    </source>
</evidence>
<reference evidence="3 4" key="1">
    <citation type="submission" date="2020-11" db="EMBL/GenBank/DDBJ databases">
        <authorList>
            <person name="Lassalle F."/>
        </authorList>
    </citation>
    <scope>NUCLEOTIDE SEQUENCE [LARGE SCALE GENOMIC DNA]</scope>
    <source>
        <strain evidence="3 4">AB21</strain>
    </source>
</reference>
<sequence length="345" mass="36350">MVSKVLICGFGAFGELHATAWRRLDPAIKLMVADPAERARSRALQLGIAPNDIAPDPTALLNSADIVDIVAPPAFHMALALQALAVGKPVMIEKPAVETVADARALLEAAGDLPVQVGLVLRAHPLVSEAARLMAEGEIGELLAMDGDFSGWKRMRADSSLLENDGVHFLDLMRHFAGAPAIEVEARSWSLLDAAVADDITIEISFIGGVRGRLRLGVLIAGEAEDAFVPGAVTTKRLTLVGRTGNIAIDFNRNTLTTSTVSYTRSSGGHDVQPQSIASNLALGATPEALLARSFAIFCDALRAGTPVMCDARQGALELAATLAAVNAELDAETRRPSRIQGDLL</sequence>
<dbReference type="PANTHER" id="PTHR43377:SF1">
    <property type="entry name" value="BILIVERDIN REDUCTASE A"/>
    <property type="match status" value="1"/>
</dbReference>
<dbReference type="SUPFAM" id="SSF51735">
    <property type="entry name" value="NAD(P)-binding Rossmann-fold domains"/>
    <property type="match status" value="1"/>
</dbReference>
<name>A0ABM8PXS6_9HYPH</name>
<dbReference type="InterPro" id="IPR051450">
    <property type="entry name" value="Gfo/Idh/MocA_Oxidoreductases"/>
</dbReference>
<dbReference type="Pfam" id="PF01408">
    <property type="entry name" value="GFO_IDH_MocA"/>
    <property type="match status" value="1"/>
</dbReference>
<proteinExistence type="predicted"/>
<evidence type="ECO:0000259" key="1">
    <source>
        <dbReference type="Pfam" id="PF01408"/>
    </source>
</evidence>
<feature type="domain" description="Gfo/Idh/MocA-like oxidoreductase N-terminal" evidence="1">
    <location>
        <begin position="4"/>
        <end position="117"/>
    </location>
</feature>
<feature type="domain" description="GFO/IDH/MocA-like oxidoreductase" evidence="2">
    <location>
        <begin position="129"/>
        <end position="247"/>
    </location>
</feature>
<comment type="caution">
    <text evidence="3">The sequence shown here is derived from an EMBL/GenBank/DDBJ whole genome shotgun (WGS) entry which is preliminary data.</text>
</comment>
<dbReference type="EMBL" id="CABFWE030000013">
    <property type="protein sequence ID" value="CAD7054127.1"/>
    <property type="molecule type" value="Genomic_DNA"/>
</dbReference>
<keyword evidence="4" id="KW-1185">Reference proteome</keyword>
<organism evidence="3 4">
    <name type="scientific">Pseudorhizobium halotolerans</name>
    <dbReference type="NCBI Taxonomy" id="1233081"/>
    <lineage>
        <taxon>Bacteria</taxon>
        <taxon>Pseudomonadati</taxon>
        <taxon>Pseudomonadota</taxon>
        <taxon>Alphaproteobacteria</taxon>
        <taxon>Hyphomicrobiales</taxon>
        <taxon>Rhizobiaceae</taxon>
        <taxon>Rhizobium/Agrobacterium group</taxon>
        <taxon>Pseudorhizobium</taxon>
    </lineage>
</organism>
<dbReference type="Gene3D" id="3.40.50.720">
    <property type="entry name" value="NAD(P)-binding Rossmann-like Domain"/>
    <property type="match status" value="1"/>
</dbReference>
<dbReference type="InterPro" id="IPR055170">
    <property type="entry name" value="GFO_IDH_MocA-like_dom"/>
</dbReference>
<dbReference type="InterPro" id="IPR000683">
    <property type="entry name" value="Gfo/Idh/MocA-like_OxRdtase_N"/>
</dbReference>